<organism evidence="1 2">
    <name type="scientific">Domibacillus iocasae</name>
    <dbReference type="NCBI Taxonomy" id="1714016"/>
    <lineage>
        <taxon>Bacteria</taxon>
        <taxon>Bacillati</taxon>
        <taxon>Bacillota</taxon>
        <taxon>Bacilli</taxon>
        <taxon>Bacillales</taxon>
        <taxon>Bacillaceae</taxon>
        <taxon>Domibacillus</taxon>
    </lineage>
</organism>
<proteinExistence type="predicted"/>
<gene>
    <name evidence="1" type="ORF">BA724_16590</name>
</gene>
<dbReference type="STRING" id="1714016.BA724_16590"/>
<accession>A0A1E7DSJ4</accession>
<comment type="caution">
    <text evidence="1">The sequence shown here is derived from an EMBL/GenBank/DDBJ whole genome shotgun (WGS) entry which is preliminary data.</text>
</comment>
<protein>
    <submittedName>
        <fullName evidence="1">Uncharacterized protein</fullName>
    </submittedName>
</protein>
<evidence type="ECO:0000313" key="2">
    <source>
        <dbReference type="Proteomes" id="UP000095658"/>
    </source>
</evidence>
<sequence>MLKDVCDCEFTNSFKLEADFVADPIWCNICGWNLDIDDFPLTDNLKDELYQWTKQYKKIPINEHNEIGQNLTGKVQEELGTEYRIILIPDK</sequence>
<dbReference type="Proteomes" id="UP000095658">
    <property type="component" value="Unassembled WGS sequence"/>
</dbReference>
<reference evidence="1 2" key="1">
    <citation type="submission" date="2016-06" db="EMBL/GenBank/DDBJ databases">
        <title>Domibacillus iocasae genome sequencing.</title>
        <authorList>
            <person name="Verma A."/>
            <person name="Pal Y."/>
            <person name="Ojha A.K."/>
            <person name="Krishnamurthi S."/>
        </authorList>
    </citation>
    <scope>NUCLEOTIDE SEQUENCE [LARGE SCALE GENOMIC DNA]</scope>
    <source>
        <strain evidence="1 2">DSM 29979</strain>
    </source>
</reference>
<keyword evidence="2" id="KW-1185">Reference proteome</keyword>
<dbReference type="EMBL" id="MAMP01000007">
    <property type="protein sequence ID" value="OES45985.1"/>
    <property type="molecule type" value="Genomic_DNA"/>
</dbReference>
<evidence type="ECO:0000313" key="1">
    <source>
        <dbReference type="EMBL" id="OES45985.1"/>
    </source>
</evidence>
<dbReference type="RefSeq" id="WP_069937362.1">
    <property type="nucleotide sequence ID" value="NZ_MAMP01000007.1"/>
</dbReference>
<name>A0A1E7DSJ4_9BACI</name>
<dbReference type="AlphaFoldDB" id="A0A1E7DSJ4"/>
<dbReference type="OrthoDB" id="2084083at2"/>